<keyword evidence="5" id="KW-0012">Acyltransferase</keyword>
<feature type="transmembrane region" description="Helical" evidence="2">
    <location>
        <begin position="368"/>
        <end position="388"/>
    </location>
</feature>
<gene>
    <name evidence="5" type="ORF">IDM40_09145</name>
</gene>
<dbReference type="InterPro" id="IPR043968">
    <property type="entry name" value="SGNH"/>
</dbReference>
<feature type="transmembrane region" description="Helical" evidence="2">
    <location>
        <begin position="222"/>
        <end position="242"/>
    </location>
</feature>
<feature type="transmembrane region" description="Helical" evidence="2">
    <location>
        <begin position="409"/>
        <end position="427"/>
    </location>
</feature>
<dbReference type="InterPro" id="IPR050879">
    <property type="entry name" value="Acyltransferase_3"/>
</dbReference>
<dbReference type="GO" id="GO:0016746">
    <property type="term" value="F:acyltransferase activity"/>
    <property type="evidence" value="ECO:0007669"/>
    <property type="project" value="UniProtKB-KW"/>
</dbReference>
<dbReference type="PANTHER" id="PTHR23028:SF53">
    <property type="entry name" value="ACYL_TRANSF_3 DOMAIN-CONTAINING PROTEIN"/>
    <property type="match status" value="1"/>
</dbReference>
<feature type="transmembrane region" description="Helical" evidence="2">
    <location>
        <begin position="185"/>
        <end position="202"/>
    </location>
</feature>
<dbReference type="PANTHER" id="PTHR23028">
    <property type="entry name" value="ACETYLTRANSFERASE"/>
    <property type="match status" value="1"/>
</dbReference>
<dbReference type="RefSeq" id="WP_193121497.1">
    <property type="nucleotide sequence ID" value="NZ_JADBGI010000006.1"/>
</dbReference>
<sequence length="724" mass="76899">MTALSSPQQGLSTSGHRTGSGAARDHTARAGDGHRPEIDGLRAVAVLLVASYHIWFGRVSGGVDVFLLLTGFLITGSLVRACERGGRGAPGGPAGPAGLGGIRYGAFLSRLAVRLVPTAVLVIAVTLVGARLLLPETAWQDATGQAIASALYHLNWQLALDSADYLARDESTSAFQHFWSLSIQGQFYLLWPLVIGAAVWWATRGAAGPAETDRGPGIRRTVAFALAGVLALSLAYSVYITRADQPWAYFDTGARLWEFALGGLLAIALPWLNPPRALRLLLGWGGLAALVLCGVVLQVSTAFPGYAALWPTLAAVAIVVAGTTGSPWGADRILTLRPMRYLGSISYALYLWHWPVLVFYLAATERTLASPLGGAAVLALSVALAAATTPLSDRIADFGKRGRTVRGPALALACLLPLLLTAGTWTARMDAEQRHLEEQVADTERYPGALALTDGRSDHGEYPDPVHPDPANAADDLPVTYDDGCNQDTAGTEVIVCEYGADDPERTIALVGGSHAAHWFPALEEIAEDRGWRLLNIVKGACLFTDAPQTYKGDPYTACAEWNDGVMAELAELRPDAVFTTGTTTSHDTSAGYGEEQVVEGYPERWRELGELGIEVVAVRDTPRPGFDVPECLAGAGSGAGDAGTDECTSERTDSMTDTSPLEAVDLPGHVSTLDLTDRFCESGVCRPVVGNVLVHWDDGHVTASYMRTLVPVLEERLLAATGW</sequence>
<feature type="region of interest" description="Disordered" evidence="1">
    <location>
        <begin position="1"/>
        <end position="34"/>
    </location>
</feature>
<feature type="domain" description="Acyltransferase 3" evidence="3">
    <location>
        <begin position="36"/>
        <end position="387"/>
    </location>
</feature>
<feature type="transmembrane region" description="Helical" evidence="2">
    <location>
        <begin position="62"/>
        <end position="79"/>
    </location>
</feature>
<name>A0ABR9P4U9_9ACTN</name>
<feature type="transmembrane region" description="Helical" evidence="2">
    <location>
        <begin position="309"/>
        <end position="329"/>
    </location>
</feature>
<keyword evidence="5" id="KW-0808">Transferase</keyword>
<feature type="region of interest" description="Disordered" evidence="1">
    <location>
        <begin position="638"/>
        <end position="659"/>
    </location>
</feature>
<dbReference type="InterPro" id="IPR002656">
    <property type="entry name" value="Acyl_transf_3_dom"/>
</dbReference>
<dbReference type="EMBL" id="JADBGI010000006">
    <property type="protein sequence ID" value="MBE2998869.1"/>
    <property type="molecule type" value="Genomic_DNA"/>
</dbReference>
<feature type="compositionally biased region" description="Polar residues" evidence="1">
    <location>
        <begin position="1"/>
        <end position="17"/>
    </location>
</feature>
<comment type="caution">
    <text evidence="5">The sequence shown here is derived from an EMBL/GenBank/DDBJ whole genome shotgun (WGS) entry which is preliminary data.</text>
</comment>
<feature type="domain" description="SGNH" evidence="4">
    <location>
        <begin position="488"/>
        <end position="715"/>
    </location>
</feature>
<evidence type="ECO:0000259" key="3">
    <source>
        <dbReference type="Pfam" id="PF01757"/>
    </source>
</evidence>
<protein>
    <submittedName>
        <fullName evidence="5">Acyltransferase</fullName>
    </submittedName>
</protein>
<feature type="transmembrane region" description="Helical" evidence="2">
    <location>
        <begin position="254"/>
        <end position="273"/>
    </location>
</feature>
<feature type="transmembrane region" description="Helical" evidence="2">
    <location>
        <begin position="341"/>
        <end position="362"/>
    </location>
</feature>
<dbReference type="Proteomes" id="UP000806528">
    <property type="component" value="Unassembled WGS sequence"/>
</dbReference>
<feature type="transmembrane region" description="Helical" evidence="2">
    <location>
        <begin position="111"/>
        <end position="134"/>
    </location>
</feature>
<proteinExistence type="predicted"/>
<evidence type="ECO:0000259" key="4">
    <source>
        <dbReference type="Pfam" id="PF19040"/>
    </source>
</evidence>
<keyword evidence="6" id="KW-1185">Reference proteome</keyword>
<evidence type="ECO:0000313" key="5">
    <source>
        <dbReference type="EMBL" id="MBE2998869.1"/>
    </source>
</evidence>
<keyword evidence="2" id="KW-0812">Transmembrane</keyword>
<feature type="transmembrane region" description="Helical" evidence="2">
    <location>
        <begin position="280"/>
        <end position="303"/>
    </location>
</feature>
<keyword evidence="2" id="KW-0472">Membrane</keyword>
<dbReference type="Pfam" id="PF01757">
    <property type="entry name" value="Acyl_transf_3"/>
    <property type="match status" value="1"/>
</dbReference>
<feature type="compositionally biased region" description="Basic and acidic residues" evidence="1">
    <location>
        <begin position="23"/>
        <end position="34"/>
    </location>
</feature>
<reference evidence="5 6" key="1">
    <citation type="submission" date="2020-09" db="EMBL/GenBank/DDBJ databases">
        <title>Diversity and distribution of actinomycetes associated with coral in the coast of Hainan.</title>
        <authorList>
            <person name="Li F."/>
        </authorList>
    </citation>
    <scope>NUCLEOTIDE SEQUENCE [LARGE SCALE GENOMIC DNA]</scope>
    <source>
        <strain evidence="5 6">HNM0947</strain>
    </source>
</reference>
<dbReference type="Pfam" id="PF19040">
    <property type="entry name" value="SGNH"/>
    <property type="match status" value="1"/>
</dbReference>
<evidence type="ECO:0000313" key="6">
    <source>
        <dbReference type="Proteomes" id="UP000806528"/>
    </source>
</evidence>
<evidence type="ECO:0000256" key="1">
    <source>
        <dbReference type="SAM" id="MobiDB-lite"/>
    </source>
</evidence>
<evidence type="ECO:0000256" key="2">
    <source>
        <dbReference type="SAM" id="Phobius"/>
    </source>
</evidence>
<keyword evidence="2" id="KW-1133">Transmembrane helix</keyword>
<accession>A0ABR9P4U9</accession>
<organism evidence="5 6">
    <name type="scientific">Nocardiopsis coralli</name>
    <dbReference type="NCBI Taxonomy" id="2772213"/>
    <lineage>
        <taxon>Bacteria</taxon>
        <taxon>Bacillati</taxon>
        <taxon>Actinomycetota</taxon>
        <taxon>Actinomycetes</taxon>
        <taxon>Streptosporangiales</taxon>
        <taxon>Nocardiopsidaceae</taxon>
        <taxon>Nocardiopsis</taxon>
    </lineage>
</organism>